<dbReference type="EMBL" id="CAJZBQ010000015">
    <property type="protein sequence ID" value="CAG9316274.1"/>
    <property type="molecule type" value="Genomic_DNA"/>
</dbReference>
<keyword evidence="2" id="KW-0175">Coiled coil</keyword>
<dbReference type="GO" id="GO:0030686">
    <property type="term" value="C:90S preribosome"/>
    <property type="evidence" value="ECO:0007669"/>
    <property type="project" value="TreeGrafter"/>
</dbReference>
<dbReference type="Pfam" id="PF12936">
    <property type="entry name" value="Kri1_C"/>
    <property type="match status" value="1"/>
</dbReference>
<feature type="region of interest" description="Disordered" evidence="3">
    <location>
        <begin position="90"/>
        <end position="116"/>
    </location>
</feature>
<feature type="region of interest" description="Disordered" evidence="3">
    <location>
        <begin position="39"/>
        <end position="66"/>
    </location>
</feature>
<gene>
    <name evidence="5" type="ORF">BSTOLATCC_MIC15709</name>
</gene>
<accession>A0AAU9IVT2</accession>
<feature type="compositionally biased region" description="Acidic residues" evidence="3">
    <location>
        <begin position="51"/>
        <end position="65"/>
    </location>
</feature>
<feature type="compositionally biased region" description="Basic residues" evidence="3">
    <location>
        <begin position="480"/>
        <end position="510"/>
    </location>
</feature>
<name>A0AAU9IVT2_9CILI</name>
<evidence type="ECO:0000313" key="5">
    <source>
        <dbReference type="EMBL" id="CAG9316274.1"/>
    </source>
</evidence>
<dbReference type="AlphaFoldDB" id="A0AAU9IVT2"/>
<dbReference type="GO" id="GO:0005730">
    <property type="term" value="C:nucleolus"/>
    <property type="evidence" value="ECO:0007669"/>
    <property type="project" value="TreeGrafter"/>
</dbReference>
<dbReference type="PANTHER" id="PTHR14490">
    <property type="entry name" value="ZINC FINGER, ZZ TYPE"/>
    <property type="match status" value="1"/>
</dbReference>
<feature type="coiled-coil region" evidence="2">
    <location>
        <begin position="173"/>
        <end position="200"/>
    </location>
</feature>
<feature type="compositionally biased region" description="Basic and acidic residues" evidence="3">
    <location>
        <begin position="106"/>
        <end position="116"/>
    </location>
</feature>
<dbReference type="Proteomes" id="UP001162131">
    <property type="component" value="Unassembled WGS sequence"/>
</dbReference>
<dbReference type="PANTHER" id="PTHR14490:SF5">
    <property type="entry name" value="PROTEIN KRI1 HOMOLOG"/>
    <property type="match status" value="1"/>
</dbReference>
<organism evidence="5 6">
    <name type="scientific">Blepharisma stoltei</name>
    <dbReference type="NCBI Taxonomy" id="1481888"/>
    <lineage>
        <taxon>Eukaryota</taxon>
        <taxon>Sar</taxon>
        <taxon>Alveolata</taxon>
        <taxon>Ciliophora</taxon>
        <taxon>Postciliodesmatophora</taxon>
        <taxon>Heterotrichea</taxon>
        <taxon>Heterotrichida</taxon>
        <taxon>Blepharismidae</taxon>
        <taxon>Blepharisma</taxon>
    </lineage>
</organism>
<evidence type="ECO:0000256" key="1">
    <source>
        <dbReference type="ARBA" id="ARBA00007473"/>
    </source>
</evidence>
<protein>
    <recommendedName>
        <fullName evidence="4">Kri1-like C-terminal domain-containing protein</fullName>
    </recommendedName>
</protein>
<dbReference type="Pfam" id="PF05178">
    <property type="entry name" value="Kri1"/>
    <property type="match status" value="1"/>
</dbReference>
<evidence type="ECO:0000259" key="4">
    <source>
        <dbReference type="Pfam" id="PF12936"/>
    </source>
</evidence>
<feature type="region of interest" description="Disordered" evidence="3">
    <location>
        <begin position="475"/>
        <end position="523"/>
    </location>
</feature>
<dbReference type="GO" id="GO:0000447">
    <property type="term" value="P:endonucleolytic cleavage in ITS1 to separate SSU-rRNA from 5.8S rRNA and LSU-rRNA from tricistronic rRNA transcript (SSU-rRNA, 5.8S rRNA, LSU-rRNA)"/>
    <property type="evidence" value="ECO:0007669"/>
    <property type="project" value="TreeGrafter"/>
</dbReference>
<dbReference type="InterPro" id="IPR018034">
    <property type="entry name" value="Kri1"/>
</dbReference>
<comment type="similarity">
    <text evidence="1">Belongs to the KRI1 family.</text>
</comment>
<reference evidence="5" key="1">
    <citation type="submission" date="2021-09" db="EMBL/GenBank/DDBJ databases">
        <authorList>
            <consortium name="AG Swart"/>
            <person name="Singh M."/>
            <person name="Singh A."/>
            <person name="Seah K."/>
            <person name="Emmerich C."/>
        </authorList>
    </citation>
    <scope>NUCLEOTIDE SEQUENCE</scope>
    <source>
        <strain evidence="5">ATCC30299</strain>
    </source>
</reference>
<feature type="coiled-coil region" evidence="2">
    <location>
        <begin position="376"/>
        <end position="403"/>
    </location>
</feature>
<evidence type="ECO:0000256" key="2">
    <source>
        <dbReference type="SAM" id="Coils"/>
    </source>
</evidence>
<feature type="domain" description="Kri1-like C-terminal" evidence="4">
    <location>
        <begin position="411"/>
        <end position="495"/>
    </location>
</feature>
<proteinExistence type="inferred from homology"/>
<feature type="compositionally biased region" description="Basic and acidic residues" evidence="3">
    <location>
        <begin position="511"/>
        <end position="523"/>
    </location>
</feature>
<comment type="caution">
    <text evidence="5">The sequence shown here is derived from an EMBL/GenBank/DDBJ whole genome shotgun (WGS) entry which is preliminary data.</text>
</comment>
<sequence>MSGKRQREESPEDVGFTINKKFAESFERRKRREEIIKAKEKAKALKINPESESEESDSESEDSDAELLTKKANAKFMKAIYMIRKKDPKLKDPNYKIFSDSDFDTSSEKSKDEEKPIRYKELISQEIKKGKIIDEDEIRPETKIEEQKRLKDEFKAAANSWKVNDSDEILSLRKKTAQEIKDEEAKFQEFVEEHTKFEKKEKKDLNELKEFWLSKKDKDEEFLKNFVINRMWKDEAETLKTYDEIVDVEDEKNYEEAEKFEHVYNYRFEEEGAEKIITHSRQVEGSVRLKDNKRKEQRENLKERKMKEKIRKEEEIKRLKNLKRQELQDKLKLIKKMGGIDPNLNKKELEEDFDPDKYDKLMDSMYGEDYYEEEEENYSDLEIEDIEKNIENAEENAEEAMNIEKDPQEKSVQDILKELKALDYEDMIGDMPCKFKYRQVDAEDYGLNDDDILNWDDAKLNQLVSLKKLAPYREDQGKVNKSKIKKKKKFLEKAHKSSKKEKHHKKHHKHEKQDRFDSYKLQD</sequence>
<keyword evidence="6" id="KW-1185">Reference proteome</keyword>
<feature type="coiled-coil region" evidence="2">
    <location>
        <begin position="293"/>
        <end position="330"/>
    </location>
</feature>
<evidence type="ECO:0000256" key="3">
    <source>
        <dbReference type="SAM" id="MobiDB-lite"/>
    </source>
</evidence>
<dbReference type="InterPro" id="IPR024626">
    <property type="entry name" value="Kri1-like_C"/>
</dbReference>
<evidence type="ECO:0000313" key="6">
    <source>
        <dbReference type="Proteomes" id="UP001162131"/>
    </source>
</evidence>